<reference evidence="2" key="1">
    <citation type="submission" date="2023-04" db="EMBL/GenBank/DDBJ databases">
        <title>Black Yeasts Isolated from many extreme environments.</title>
        <authorList>
            <person name="Coleine C."/>
            <person name="Stajich J.E."/>
            <person name="Selbmann L."/>
        </authorList>
    </citation>
    <scope>NUCLEOTIDE SEQUENCE</scope>
    <source>
        <strain evidence="2">CCFEE 5312</strain>
    </source>
</reference>
<proteinExistence type="predicted"/>
<feature type="compositionally biased region" description="Polar residues" evidence="1">
    <location>
        <begin position="1"/>
        <end position="17"/>
    </location>
</feature>
<feature type="compositionally biased region" description="Basic and acidic residues" evidence="1">
    <location>
        <begin position="322"/>
        <end position="331"/>
    </location>
</feature>
<feature type="compositionally biased region" description="Polar residues" evidence="1">
    <location>
        <begin position="466"/>
        <end position="479"/>
    </location>
</feature>
<feature type="compositionally biased region" description="Basic and acidic residues" evidence="1">
    <location>
        <begin position="1243"/>
        <end position="1258"/>
    </location>
</feature>
<name>A0AAJ0LVZ2_9PEZI</name>
<feature type="compositionally biased region" description="Basic and acidic residues" evidence="1">
    <location>
        <begin position="1174"/>
        <end position="1184"/>
    </location>
</feature>
<feature type="region of interest" description="Disordered" evidence="1">
    <location>
        <begin position="189"/>
        <end position="302"/>
    </location>
</feature>
<feature type="compositionally biased region" description="Polar residues" evidence="1">
    <location>
        <begin position="1082"/>
        <end position="1112"/>
    </location>
</feature>
<organism evidence="2 3">
    <name type="scientific">Extremus antarcticus</name>
    <dbReference type="NCBI Taxonomy" id="702011"/>
    <lineage>
        <taxon>Eukaryota</taxon>
        <taxon>Fungi</taxon>
        <taxon>Dikarya</taxon>
        <taxon>Ascomycota</taxon>
        <taxon>Pezizomycotina</taxon>
        <taxon>Dothideomycetes</taxon>
        <taxon>Dothideomycetidae</taxon>
        <taxon>Mycosphaerellales</taxon>
        <taxon>Extremaceae</taxon>
        <taxon>Extremus</taxon>
    </lineage>
</organism>
<feature type="compositionally biased region" description="Basic and acidic residues" evidence="1">
    <location>
        <begin position="1067"/>
        <end position="1078"/>
    </location>
</feature>
<feature type="compositionally biased region" description="Polar residues" evidence="1">
    <location>
        <begin position="773"/>
        <end position="784"/>
    </location>
</feature>
<feature type="compositionally biased region" description="Low complexity" evidence="1">
    <location>
        <begin position="1121"/>
        <end position="1140"/>
    </location>
</feature>
<feature type="compositionally biased region" description="Low complexity" evidence="1">
    <location>
        <begin position="754"/>
        <end position="765"/>
    </location>
</feature>
<feature type="region of interest" description="Disordered" evidence="1">
    <location>
        <begin position="1"/>
        <end position="154"/>
    </location>
</feature>
<feature type="region of interest" description="Disordered" evidence="1">
    <location>
        <begin position="320"/>
        <end position="480"/>
    </location>
</feature>
<feature type="compositionally biased region" description="Polar residues" evidence="1">
    <location>
        <begin position="249"/>
        <end position="262"/>
    </location>
</feature>
<feature type="compositionally biased region" description="Low complexity" evidence="1">
    <location>
        <begin position="337"/>
        <end position="350"/>
    </location>
</feature>
<evidence type="ECO:0000256" key="1">
    <source>
        <dbReference type="SAM" id="MobiDB-lite"/>
    </source>
</evidence>
<evidence type="ECO:0000313" key="2">
    <source>
        <dbReference type="EMBL" id="KAK3057540.1"/>
    </source>
</evidence>
<feature type="compositionally biased region" description="Polar residues" evidence="1">
    <location>
        <begin position="1150"/>
        <end position="1161"/>
    </location>
</feature>
<feature type="region of interest" description="Disordered" evidence="1">
    <location>
        <begin position="502"/>
        <end position="840"/>
    </location>
</feature>
<feature type="region of interest" description="Disordered" evidence="1">
    <location>
        <begin position="972"/>
        <end position="1289"/>
    </location>
</feature>
<feature type="compositionally biased region" description="Low complexity" evidence="1">
    <location>
        <begin position="544"/>
        <end position="581"/>
    </location>
</feature>
<feature type="compositionally biased region" description="Polar residues" evidence="1">
    <location>
        <begin position="351"/>
        <end position="360"/>
    </location>
</feature>
<dbReference type="EMBL" id="JAWDJX010000003">
    <property type="protein sequence ID" value="KAK3057540.1"/>
    <property type="molecule type" value="Genomic_DNA"/>
</dbReference>
<feature type="compositionally biased region" description="Polar residues" evidence="1">
    <location>
        <begin position="794"/>
        <end position="823"/>
    </location>
</feature>
<feature type="compositionally biased region" description="Basic and acidic residues" evidence="1">
    <location>
        <begin position="1002"/>
        <end position="1016"/>
    </location>
</feature>
<comment type="caution">
    <text evidence="2">The sequence shown here is derived from an EMBL/GenBank/DDBJ whole genome shotgun (WGS) entry which is preliminary data.</text>
</comment>
<feature type="compositionally biased region" description="Polar residues" evidence="1">
    <location>
        <begin position="518"/>
        <end position="528"/>
    </location>
</feature>
<keyword evidence="3" id="KW-1185">Reference proteome</keyword>
<feature type="compositionally biased region" description="Low complexity" evidence="1">
    <location>
        <begin position="640"/>
        <end position="659"/>
    </location>
</feature>
<feature type="compositionally biased region" description="Polar residues" evidence="1">
    <location>
        <begin position="446"/>
        <end position="456"/>
    </location>
</feature>
<sequence>MNHSLSTPADDNASVLSIESRAEGPYAPEADTTLIGADHISSAGASTSRTSAQTSTQAPQDSREWRDSTLAGIGAATTTGGLASSGGIQRENRADDVSDSTYTARSYPLPSGVAGEPQGPDRTVLPTDSSNAPASSSSDHIRDDSLAGAGTIIGAGGVGASELAVQQNKPGDPEVANATYTDRAYPVGGSATGGAVPDASTRQILPHVPGEFPTESGYDPHMPGAFPQPPAGGSSATGPTYLDYGGMMSGSQPTATTESSITPGGESSPIMTTTNSVPRASFSEPAPIPAQDESHTGRDAAFVGGVGAGSAAAGYGIYNATRGDDTRDQVVQDRSVPATTSTGPSATHTTYSGPSQSSRTDPTDESHLGRNTAIAGGTAAAGGAGYGDYEATRGDSVRDQAQQASGPSQTTTSRSTVAEPSRTERTGAVTGNEHTGPLNSHKHDPANQQSTSTNMADLTRVEPTQPARTEQQQDSNFGRNTAIAGGATAATGAAGYGLYEATRGDDANNRSIQDRSAPATTDTITDMGSSKGPLNSHKHDPNYQQSQSTSTTGPTNLQSSQPASSAPQDQSNFGRNAAIAGGATGVGAAGYGLYDANRGDNVTGQATQDRSAPPTTGNTISDLGSSGGPLNSHKHSPDHQQSTTTSTTSTQPTTLGSTQPARREPEESHTGRNAALAGGAAAGTGAAGYGLYEATNRDEQTSSGLLNSHKHDPNYQQSSSTITQPATSGSTQPTASAYSEPRTQPEESHTGRNAALAGGAAAAGTGAAGYGLSESTNREQQSTGGLLDFHKQDPSYQQSRDTFTPSTTSGSAQPTTTGSTQPRTHPEESHTGRNAAYAGGATAATGAAGYGVYEATRRNDVDQAMQDRGALQQQQQQQPSTMDKLKEKFQSDKPKEEKTKTEKHKEEKPKHDKHHEEKPKHEKTTTQTLTKDEVARSDPTRAQQPADTHYGRDAAIVGGTGAAAGAAGYGIYEGTRDDRTDTGPASKTIGPHESNVANVMDPRVKPEPEKMKEKEPITTGPYRSDMANMADPRVKQAEQSNYSREAGVVGGTGAAAGGASYGASEANRGDSIREKALRNPDAVQSTPGQAYGTTDPSALSTSGSAQPASTNPEDSHTGRNATYAGGATAATGAAGYGAYEAGKDRETDPSRSSAESSSNKVSTDDKGHHHLHKKGVEQQGEKKPTLLQKILHPNKTKHEQEEREAARRSFDQPGHSGSNPETELVRDSHGTVVGTQGYVNDPDPSHHGKTHPDTELVRGSDGAVAGTQGYVDERGSQPTAAALHHDGMM</sequence>
<gene>
    <name evidence="2" type="ORF">LTR09_001724</name>
</gene>
<feature type="compositionally biased region" description="Polar residues" evidence="1">
    <location>
        <begin position="714"/>
        <end position="737"/>
    </location>
</feature>
<feature type="compositionally biased region" description="Basic and acidic residues" evidence="1">
    <location>
        <begin position="883"/>
        <end position="939"/>
    </location>
</feature>
<feature type="compositionally biased region" description="Basic and acidic residues" evidence="1">
    <location>
        <begin position="1196"/>
        <end position="1210"/>
    </location>
</feature>
<feature type="compositionally biased region" description="Polar residues" evidence="1">
    <location>
        <begin position="600"/>
        <end position="624"/>
    </location>
</feature>
<feature type="compositionally biased region" description="Basic and acidic residues" evidence="1">
    <location>
        <begin position="661"/>
        <end position="670"/>
    </location>
</feature>
<dbReference type="Proteomes" id="UP001271007">
    <property type="component" value="Unassembled WGS sequence"/>
</dbReference>
<protein>
    <submittedName>
        <fullName evidence="2">Uncharacterized protein</fullName>
    </submittedName>
</protein>
<feature type="compositionally biased region" description="Polar residues" evidence="1">
    <location>
        <begin position="399"/>
        <end position="418"/>
    </location>
</feature>
<feature type="compositionally biased region" description="Low complexity" evidence="1">
    <location>
        <begin position="129"/>
        <end position="138"/>
    </location>
</feature>
<feature type="region of interest" description="Disordered" evidence="1">
    <location>
        <begin position="859"/>
        <end position="954"/>
    </location>
</feature>
<feature type="compositionally biased region" description="Low complexity" evidence="1">
    <location>
        <begin position="69"/>
        <end position="88"/>
    </location>
</feature>
<accession>A0AAJ0LVZ2</accession>
<feature type="compositionally biased region" description="Low complexity" evidence="1">
    <location>
        <begin position="41"/>
        <end position="60"/>
    </location>
</feature>
<feature type="compositionally biased region" description="Gly residues" evidence="1">
    <location>
        <begin position="1048"/>
        <end position="1060"/>
    </location>
</feature>
<feature type="compositionally biased region" description="Polar residues" evidence="1">
    <location>
        <begin position="269"/>
        <end position="278"/>
    </location>
</feature>
<evidence type="ECO:0000313" key="3">
    <source>
        <dbReference type="Proteomes" id="UP001271007"/>
    </source>
</evidence>